<dbReference type="GO" id="GO:0000270">
    <property type="term" value="P:peptidoglycan metabolic process"/>
    <property type="evidence" value="ECO:0007669"/>
    <property type="project" value="InterPro"/>
</dbReference>
<accession>A0A176RT97</accession>
<dbReference type="AlphaFoldDB" id="A0A176RT97"/>
<dbReference type="GO" id="GO:0008933">
    <property type="term" value="F:peptidoglycan lytic transglycosylase activity"/>
    <property type="evidence" value="ECO:0007669"/>
    <property type="project" value="InterPro"/>
</dbReference>
<dbReference type="CDD" id="cd00254">
    <property type="entry name" value="LT-like"/>
    <property type="match status" value="1"/>
</dbReference>
<dbReference type="PANTHER" id="PTHR37423">
    <property type="entry name" value="SOLUBLE LYTIC MUREIN TRANSGLYCOSYLASE-RELATED"/>
    <property type="match status" value="1"/>
</dbReference>
<dbReference type="Proteomes" id="UP000076962">
    <property type="component" value="Unassembled WGS sequence"/>
</dbReference>
<dbReference type="InterPro" id="IPR023346">
    <property type="entry name" value="Lysozyme-like_dom_sf"/>
</dbReference>
<dbReference type="Gene3D" id="1.10.530.10">
    <property type="match status" value="1"/>
</dbReference>
<dbReference type="SUPFAM" id="SSF53955">
    <property type="entry name" value="Lysozyme-like"/>
    <property type="match status" value="1"/>
</dbReference>
<gene>
    <name evidence="3" type="ORF">THIOM_005396</name>
</gene>
<evidence type="ECO:0000259" key="2">
    <source>
        <dbReference type="Pfam" id="PF01464"/>
    </source>
</evidence>
<dbReference type="PROSITE" id="PS00922">
    <property type="entry name" value="TRANSGLYCOSYLASE"/>
    <property type="match status" value="1"/>
</dbReference>
<dbReference type="EMBL" id="LUTY01002995">
    <property type="protein sequence ID" value="OAD18993.1"/>
    <property type="molecule type" value="Genomic_DNA"/>
</dbReference>
<evidence type="ECO:0000313" key="4">
    <source>
        <dbReference type="Proteomes" id="UP000076962"/>
    </source>
</evidence>
<dbReference type="GO" id="GO:0016020">
    <property type="term" value="C:membrane"/>
    <property type="evidence" value="ECO:0007669"/>
    <property type="project" value="InterPro"/>
</dbReference>
<dbReference type="Pfam" id="PF01464">
    <property type="entry name" value="SLT"/>
    <property type="match status" value="1"/>
</dbReference>
<protein>
    <submittedName>
        <fullName evidence="3">Lytic transglycosylase catalytic</fullName>
    </submittedName>
</protein>
<feature type="domain" description="Transglycosylase SLT" evidence="2">
    <location>
        <begin position="148"/>
        <end position="245"/>
    </location>
</feature>
<dbReference type="PANTHER" id="PTHR37423:SF2">
    <property type="entry name" value="MEMBRANE-BOUND LYTIC MUREIN TRANSGLYCOSYLASE C"/>
    <property type="match status" value="1"/>
</dbReference>
<comment type="similarity">
    <text evidence="1">Belongs to the transglycosylase Slt family.</text>
</comment>
<sequence>MKAIAREIFFMKLSHTPLTKLFQLLIVLKGKLTRLYHILRPKFFQLLTVLKKKLIRLYHILRPKLFQLLTVLKKKITTIYYILQPKLFQLLKILKTKLIRLIKNVYLTFISISKKRPYTVGAGFLALILAFYLLDSGNEMTLQELQQLAKQTAERHGVDSSLVFAIIKQESGWKPDIISRAGAIGLMQIMPSTGEWACDLTREELFEPHKNLDCGVRYFRQQLKRFGDVKLALCAYNAGPGNVKHGRCPRFKETTQYVHNILSMWNK</sequence>
<evidence type="ECO:0000256" key="1">
    <source>
        <dbReference type="ARBA" id="ARBA00007734"/>
    </source>
</evidence>
<dbReference type="InterPro" id="IPR008258">
    <property type="entry name" value="Transglycosylase_SLT_dom_1"/>
</dbReference>
<keyword evidence="4" id="KW-1185">Reference proteome</keyword>
<evidence type="ECO:0000313" key="3">
    <source>
        <dbReference type="EMBL" id="OAD18993.1"/>
    </source>
</evidence>
<dbReference type="InterPro" id="IPR000189">
    <property type="entry name" value="Transglyc_AS"/>
</dbReference>
<name>A0A176RT97_9GAMM</name>
<comment type="caution">
    <text evidence="3">The sequence shown here is derived from an EMBL/GenBank/DDBJ whole genome shotgun (WGS) entry which is preliminary data.</text>
</comment>
<proteinExistence type="inferred from homology"/>
<organism evidence="3 4">
    <name type="scientific">Candidatus Thiomargarita nelsonii</name>
    <dbReference type="NCBI Taxonomy" id="1003181"/>
    <lineage>
        <taxon>Bacteria</taxon>
        <taxon>Pseudomonadati</taxon>
        <taxon>Pseudomonadota</taxon>
        <taxon>Gammaproteobacteria</taxon>
        <taxon>Thiotrichales</taxon>
        <taxon>Thiotrichaceae</taxon>
        <taxon>Thiomargarita</taxon>
    </lineage>
</organism>
<reference evidence="3 4" key="1">
    <citation type="submission" date="2016-05" db="EMBL/GenBank/DDBJ databases">
        <title>Single-cell genome of chain-forming Candidatus Thiomargarita nelsonii and comparison to other large sulfur-oxidizing bacteria.</title>
        <authorList>
            <person name="Winkel M."/>
            <person name="Salman V."/>
            <person name="Woyke T."/>
            <person name="Schulz-Vogt H."/>
            <person name="Richter M."/>
            <person name="Flood B."/>
            <person name="Bailey J."/>
            <person name="Amann R."/>
            <person name="Mussmann M."/>
        </authorList>
    </citation>
    <scope>NUCLEOTIDE SEQUENCE [LARGE SCALE GENOMIC DNA]</scope>
    <source>
        <strain evidence="3 4">THI036</strain>
    </source>
</reference>